<gene>
    <name evidence="4" type="ordered locus">Despr_1748</name>
</gene>
<dbReference type="KEGG" id="dpr:Despr_1748"/>
<keyword evidence="3" id="KW-0408">Iron</keyword>
<reference evidence="4 5" key="1">
    <citation type="journal article" date="2011" name="Stand. Genomic Sci.">
        <title>Complete genome sequence of Desulfobulbus propionicus type strain (1pr3).</title>
        <authorList>
            <person name="Pagani I."/>
            <person name="Lapidus A."/>
            <person name="Nolan M."/>
            <person name="Lucas S."/>
            <person name="Hammon N."/>
            <person name="Deshpande S."/>
            <person name="Cheng J.F."/>
            <person name="Chertkov O."/>
            <person name="Davenport K."/>
            <person name="Tapia R."/>
            <person name="Han C."/>
            <person name="Goodwin L."/>
            <person name="Pitluck S."/>
            <person name="Liolios K."/>
            <person name="Mavromatis K."/>
            <person name="Ivanova N."/>
            <person name="Mikhailova N."/>
            <person name="Pati A."/>
            <person name="Chen A."/>
            <person name="Palaniappan K."/>
            <person name="Land M."/>
            <person name="Hauser L."/>
            <person name="Chang Y.J."/>
            <person name="Jeffries C.D."/>
            <person name="Detter J.C."/>
            <person name="Brambilla E."/>
            <person name="Kannan K.P."/>
            <person name="Djao O.D."/>
            <person name="Rohde M."/>
            <person name="Pukall R."/>
            <person name="Spring S."/>
            <person name="Goker M."/>
            <person name="Sikorski J."/>
            <person name="Woyke T."/>
            <person name="Bristow J."/>
            <person name="Eisen J.A."/>
            <person name="Markowitz V."/>
            <person name="Hugenholtz P."/>
            <person name="Kyrpides N.C."/>
            <person name="Klenk H.P."/>
        </authorList>
    </citation>
    <scope>NUCLEOTIDE SEQUENCE [LARGE SCALE GENOMIC DNA]</scope>
    <source>
        <strain evidence="5">ATCC 33891 / DSM 2032 / 1pr3</strain>
    </source>
</reference>
<dbReference type="InterPro" id="IPR042243">
    <property type="entry name" value="HypD_1"/>
</dbReference>
<dbReference type="GO" id="GO:0005506">
    <property type="term" value="F:iron ion binding"/>
    <property type="evidence" value="ECO:0007669"/>
    <property type="project" value="TreeGrafter"/>
</dbReference>
<dbReference type="AlphaFoldDB" id="A0A7U3YM41"/>
<dbReference type="GO" id="GO:0051604">
    <property type="term" value="P:protein maturation"/>
    <property type="evidence" value="ECO:0007669"/>
    <property type="project" value="TreeGrafter"/>
</dbReference>
<dbReference type="PANTHER" id="PTHR30149:SF0">
    <property type="entry name" value="HYDROGENASE MATURATION FACTOR HYPD"/>
    <property type="match status" value="1"/>
</dbReference>
<dbReference type="Gene3D" id="3.40.50.11740">
    <property type="entry name" value="HypD, alpha/beta domain 2"/>
    <property type="match status" value="2"/>
</dbReference>
<keyword evidence="5" id="KW-1185">Reference proteome</keyword>
<organism evidence="4 5">
    <name type="scientific">Desulfobulbus propionicus (strain ATCC 33891 / DSM 2032 / VKM B-1956 / 1pr3)</name>
    <dbReference type="NCBI Taxonomy" id="577650"/>
    <lineage>
        <taxon>Bacteria</taxon>
        <taxon>Pseudomonadati</taxon>
        <taxon>Thermodesulfobacteriota</taxon>
        <taxon>Desulfobulbia</taxon>
        <taxon>Desulfobulbales</taxon>
        <taxon>Desulfobulbaceae</taxon>
        <taxon>Desulfobulbus</taxon>
    </lineage>
</organism>
<sequence length="373" mass="40139">MKCVDAFRSREITAPLVEEIARVLTRPVRIMEVCGTHTMSIFRHGIRSLLPEGITLLSGPGCPVCVTPAGHIDAFLAAARLPQVTIATFGDLIRVPGSEGSLAEARAQGARVEIVYSPMDALTLARQQPERTVLFAAIGFETTAPTIAATILQAERLGVDNFLIITALKTMPQALEALLADPELRIDGLLCPGHVSAIIGSDAYQPFAERHRLACAVTGFEPADILAGLLGLIRQISEEQPRVDNCYTRAVSAAGNIKAQRLIDTVFEPVDSEWRGLGPIPGSGLALRDAYQRFDAIKRLSLCVPPAHDPKGCRCGEILKGRLLPPQCSLYGTACTPLRPIGPCMVSNEGTCAAYFRYSGHKGRQDGQTTSFR</sequence>
<comment type="similarity">
    <text evidence="1">Belongs to the HypD family.</text>
</comment>
<protein>
    <submittedName>
        <fullName evidence="4">Hydrogenase expression/formation protein HypD</fullName>
    </submittedName>
</protein>
<name>A0A7U3YM41_DESPD</name>
<evidence type="ECO:0000313" key="5">
    <source>
        <dbReference type="Proteomes" id="UP000006365"/>
    </source>
</evidence>
<dbReference type="EMBL" id="CP002364">
    <property type="protein sequence ID" value="ADW17898.1"/>
    <property type="molecule type" value="Genomic_DNA"/>
</dbReference>
<dbReference type="InterPro" id="IPR042244">
    <property type="entry name" value="HypD_2_sf"/>
</dbReference>
<evidence type="ECO:0000256" key="2">
    <source>
        <dbReference type="ARBA" id="ARBA00022723"/>
    </source>
</evidence>
<evidence type="ECO:0000313" key="4">
    <source>
        <dbReference type="EMBL" id="ADW17898.1"/>
    </source>
</evidence>
<dbReference type="Gene3D" id="6.10.20.100">
    <property type="match status" value="1"/>
</dbReference>
<dbReference type="PANTHER" id="PTHR30149">
    <property type="entry name" value="HYDROGENASE PROTEIN ASSEMBLY PROTEIN HYPD"/>
    <property type="match status" value="1"/>
</dbReference>
<accession>A0A7U3YM41</accession>
<proteinExistence type="inferred from homology"/>
<dbReference type="PIRSF" id="PIRSF005622">
    <property type="entry name" value="Hydrgn_mat_hypD"/>
    <property type="match status" value="1"/>
</dbReference>
<dbReference type="NCBIfam" id="TIGR00075">
    <property type="entry name" value="hypD"/>
    <property type="match status" value="1"/>
</dbReference>
<dbReference type="GO" id="GO:0070025">
    <property type="term" value="F:carbon monoxide binding"/>
    <property type="evidence" value="ECO:0007669"/>
    <property type="project" value="TreeGrafter"/>
</dbReference>
<evidence type="ECO:0000256" key="3">
    <source>
        <dbReference type="ARBA" id="ARBA00023004"/>
    </source>
</evidence>
<dbReference type="GO" id="GO:0051539">
    <property type="term" value="F:4 iron, 4 sulfur cluster binding"/>
    <property type="evidence" value="ECO:0007669"/>
    <property type="project" value="TreeGrafter"/>
</dbReference>
<evidence type="ECO:0000256" key="1">
    <source>
        <dbReference type="ARBA" id="ARBA00007888"/>
    </source>
</evidence>
<dbReference type="Proteomes" id="UP000006365">
    <property type="component" value="Chromosome"/>
</dbReference>
<keyword evidence="2" id="KW-0479">Metal-binding</keyword>
<dbReference type="RefSeq" id="WP_015724439.1">
    <property type="nucleotide sequence ID" value="NC_014972.1"/>
</dbReference>
<dbReference type="Pfam" id="PF01924">
    <property type="entry name" value="HypD"/>
    <property type="match status" value="1"/>
</dbReference>
<dbReference type="InterPro" id="IPR002780">
    <property type="entry name" value="Hyd_form_HypD"/>
</dbReference>